<dbReference type="CDD" id="cd07970">
    <property type="entry name" value="OBF_DNA_ligase_LigC"/>
    <property type="match status" value="1"/>
</dbReference>
<reference evidence="4" key="1">
    <citation type="journal article" date="2019" name="Int. J. Syst. Evol. Microbiol.">
        <title>The Global Catalogue of Microorganisms (GCM) 10K type strain sequencing project: providing services to taxonomists for standard genome sequencing and annotation.</title>
        <authorList>
            <consortium name="The Broad Institute Genomics Platform"/>
            <consortium name="The Broad Institute Genome Sequencing Center for Infectious Disease"/>
            <person name="Wu L."/>
            <person name="Ma J."/>
        </authorList>
    </citation>
    <scope>NUCLEOTIDE SEQUENCE [LARGE SCALE GENOMIC DNA]</scope>
    <source>
        <strain evidence="4">JCM 31290</strain>
    </source>
</reference>
<comment type="caution">
    <text evidence="3">The sequence shown here is derived from an EMBL/GenBank/DDBJ whole genome shotgun (WGS) entry which is preliminary data.</text>
</comment>
<evidence type="ECO:0000313" key="3">
    <source>
        <dbReference type="EMBL" id="GAA4339710.1"/>
    </source>
</evidence>
<accession>A0ABP8HI96</accession>
<dbReference type="Gene3D" id="3.30.470.30">
    <property type="entry name" value="DNA ligase/mRNA capping enzyme"/>
    <property type="match status" value="1"/>
</dbReference>
<comment type="catalytic activity">
    <reaction evidence="1">
        <text>ATP + (deoxyribonucleotide)n-3'-hydroxyl + 5'-phospho-(deoxyribonucleotide)m = (deoxyribonucleotide)n+m + AMP + diphosphate.</text>
        <dbReference type="EC" id="6.5.1.1"/>
    </reaction>
</comment>
<gene>
    <name evidence="3" type="ORF">GCM10023086_74900</name>
</gene>
<proteinExistence type="predicted"/>
<dbReference type="InterPro" id="IPR012310">
    <property type="entry name" value="DNA_ligase_ATP-dep_cent"/>
</dbReference>
<dbReference type="InterPro" id="IPR012340">
    <property type="entry name" value="NA-bd_OB-fold"/>
</dbReference>
<evidence type="ECO:0000256" key="1">
    <source>
        <dbReference type="ARBA" id="ARBA00034003"/>
    </source>
</evidence>
<evidence type="ECO:0000259" key="2">
    <source>
        <dbReference type="PROSITE" id="PS50160"/>
    </source>
</evidence>
<keyword evidence="4" id="KW-1185">Reference proteome</keyword>
<sequence length="245" mass="27823">MHVLTRPRYRRDHWPTREFPSTQGRDSANRRASAFDLLRLEGTDTTRWTYRQRREALAALFAEHQLTAPWALCPSTTDPDTVHEWLTHFPVAGLEGVVFKRLDSRYEPVRGWLKYKIRETEEAVVGAVTGSRAMPRTLLLGRYDVAGHLHYTGRSTTLPQAAGRSLGELLTPADPGHPWTGWTFSAVWGSHETLHVTLVQPELVVEVGVDVTRDSAGRWRHPARWHRPRLDLAPADTPRWTGTTG</sequence>
<organism evidence="3 4">
    <name type="scientific">Streptomyces venetus</name>
    <dbReference type="NCBI Taxonomy" id="1701086"/>
    <lineage>
        <taxon>Bacteria</taxon>
        <taxon>Bacillati</taxon>
        <taxon>Actinomycetota</taxon>
        <taxon>Actinomycetes</taxon>
        <taxon>Kitasatosporales</taxon>
        <taxon>Streptomycetaceae</taxon>
        <taxon>Streptomyces</taxon>
    </lineage>
</organism>
<name>A0ABP8HI96_9ACTN</name>
<dbReference type="Pfam" id="PF01068">
    <property type="entry name" value="DNA_ligase_A_M"/>
    <property type="match status" value="1"/>
</dbReference>
<dbReference type="PROSITE" id="PS50160">
    <property type="entry name" value="DNA_LIGASE_A3"/>
    <property type="match status" value="1"/>
</dbReference>
<dbReference type="SUPFAM" id="SSF56091">
    <property type="entry name" value="DNA ligase/mRNA capping enzyme, catalytic domain"/>
    <property type="match status" value="1"/>
</dbReference>
<dbReference type="Proteomes" id="UP001501115">
    <property type="component" value="Unassembled WGS sequence"/>
</dbReference>
<evidence type="ECO:0000313" key="4">
    <source>
        <dbReference type="Proteomes" id="UP001501115"/>
    </source>
</evidence>
<dbReference type="EMBL" id="BAABET010000017">
    <property type="protein sequence ID" value="GAA4339710.1"/>
    <property type="molecule type" value="Genomic_DNA"/>
</dbReference>
<dbReference type="InterPro" id="IPR044117">
    <property type="entry name" value="OBF_LigC-like"/>
</dbReference>
<protein>
    <recommendedName>
        <fullName evidence="2">ATP-dependent DNA ligase family profile domain-containing protein</fullName>
    </recommendedName>
</protein>
<dbReference type="Gene3D" id="2.40.50.140">
    <property type="entry name" value="Nucleic acid-binding proteins"/>
    <property type="match status" value="1"/>
</dbReference>
<feature type="domain" description="ATP-dependent DNA ligase family profile" evidence="2">
    <location>
        <begin position="34"/>
        <end position="116"/>
    </location>
</feature>